<dbReference type="GO" id="GO:0000981">
    <property type="term" value="F:DNA-binding transcription factor activity, RNA polymerase II-specific"/>
    <property type="evidence" value="ECO:0007669"/>
    <property type="project" value="InterPro"/>
</dbReference>
<accession>A0A1F8AH58</accession>
<keyword evidence="6" id="KW-0539">Nucleus</keyword>
<dbReference type="SUPFAM" id="SSF57701">
    <property type="entry name" value="Zn2/Cys6 DNA-binding domain"/>
    <property type="match status" value="1"/>
</dbReference>
<keyword evidence="3" id="KW-0805">Transcription regulation</keyword>
<dbReference type="GeneID" id="34443586"/>
<comment type="caution">
    <text evidence="9">The sequence shown here is derived from an EMBL/GenBank/DDBJ whole genome shotgun (WGS) entry which is preliminary data.</text>
</comment>
<evidence type="ECO:0000256" key="6">
    <source>
        <dbReference type="ARBA" id="ARBA00023242"/>
    </source>
</evidence>
<evidence type="ECO:0000256" key="4">
    <source>
        <dbReference type="ARBA" id="ARBA00023125"/>
    </source>
</evidence>
<keyword evidence="10" id="KW-1185">Reference proteome</keyword>
<dbReference type="InterPro" id="IPR036864">
    <property type="entry name" value="Zn2-C6_fun-type_DNA-bd_sf"/>
</dbReference>
<proteinExistence type="predicted"/>
<reference evidence="9 10" key="1">
    <citation type="journal article" date="2016" name="Genome Biol. Evol.">
        <title>Draft genome sequence of an aflatoxigenic Aspergillus species, A. bombycis.</title>
        <authorList>
            <person name="Moore G.G."/>
            <person name="Mack B.M."/>
            <person name="Beltz S.B."/>
            <person name="Gilbert M.K."/>
        </authorList>
    </citation>
    <scope>NUCLEOTIDE SEQUENCE [LARGE SCALE GENOMIC DNA]</scope>
    <source>
        <strain evidence="10">NRRL 26010</strain>
    </source>
</reference>
<dbReference type="PANTHER" id="PTHR31845:SF32">
    <property type="entry name" value="MISCELLANEOUS ZN(II)2CYS6 TRANSCRIPTION FACTOR (EUROFUNG)-RELATED"/>
    <property type="match status" value="1"/>
</dbReference>
<evidence type="ECO:0000259" key="8">
    <source>
        <dbReference type="PROSITE" id="PS00463"/>
    </source>
</evidence>
<dbReference type="PROSITE" id="PS00463">
    <property type="entry name" value="ZN2_CY6_FUNGAL_1"/>
    <property type="match status" value="1"/>
</dbReference>
<keyword evidence="5" id="KW-0804">Transcription</keyword>
<dbReference type="STRING" id="109264.A0A1F8AH58"/>
<keyword evidence="2" id="KW-0862">Zinc</keyword>
<dbReference type="InterPro" id="IPR001138">
    <property type="entry name" value="Zn2Cys6_DnaBD"/>
</dbReference>
<name>A0A1F8AH58_9EURO</name>
<gene>
    <name evidence="9" type="ORF">ABOM_000196</name>
</gene>
<dbReference type="OrthoDB" id="1600564at2759"/>
<evidence type="ECO:0000256" key="7">
    <source>
        <dbReference type="SAM" id="MobiDB-lite"/>
    </source>
</evidence>
<dbReference type="PANTHER" id="PTHR31845">
    <property type="entry name" value="FINGER DOMAIN PROTEIN, PUTATIVE-RELATED"/>
    <property type="match status" value="1"/>
</dbReference>
<dbReference type="Proteomes" id="UP000179179">
    <property type="component" value="Unassembled WGS sequence"/>
</dbReference>
<dbReference type="RefSeq" id="XP_022394793.1">
    <property type="nucleotide sequence ID" value="XM_022527326.1"/>
</dbReference>
<dbReference type="CDD" id="cd12148">
    <property type="entry name" value="fungal_TF_MHR"/>
    <property type="match status" value="1"/>
</dbReference>
<protein>
    <recommendedName>
        <fullName evidence="8">Zn(2)-C6 fungal-type domain-containing protein</fullName>
    </recommendedName>
</protein>
<feature type="region of interest" description="Disordered" evidence="7">
    <location>
        <begin position="1"/>
        <end position="22"/>
    </location>
</feature>
<dbReference type="GO" id="GO:0005634">
    <property type="term" value="C:nucleus"/>
    <property type="evidence" value="ECO:0007669"/>
    <property type="project" value="UniProtKB-SubCell"/>
</dbReference>
<dbReference type="InterPro" id="IPR051089">
    <property type="entry name" value="prtT"/>
</dbReference>
<keyword evidence="4" id="KW-0238">DNA-binding</keyword>
<dbReference type="EMBL" id="LYCR01000001">
    <property type="protein sequence ID" value="OGM51076.1"/>
    <property type="molecule type" value="Genomic_DNA"/>
</dbReference>
<feature type="non-terminal residue" evidence="9">
    <location>
        <position position="1"/>
    </location>
</feature>
<organism evidence="9 10">
    <name type="scientific">Aspergillus bombycis</name>
    <dbReference type="NCBI Taxonomy" id="109264"/>
    <lineage>
        <taxon>Eukaryota</taxon>
        <taxon>Fungi</taxon>
        <taxon>Dikarya</taxon>
        <taxon>Ascomycota</taxon>
        <taxon>Pezizomycotina</taxon>
        <taxon>Eurotiomycetes</taxon>
        <taxon>Eurotiomycetidae</taxon>
        <taxon>Eurotiales</taxon>
        <taxon>Aspergillaceae</taxon>
        <taxon>Aspergillus</taxon>
    </lineage>
</organism>
<dbReference type="AlphaFoldDB" id="A0A1F8AH58"/>
<evidence type="ECO:0000256" key="2">
    <source>
        <dbReference type="ARBA" id="ARBA00022833"/>
    </source>
</evidence>
<dbReference type="Gene3D" id="4.10.240.10">
    <property type="entry name" value="Zn(2)-C6 fungal-type DNA-binding domain"/>
    <property type="match status" value="1"/>
</dbReference>
<evidence type="ECO:0000256" key="3">
    <source>
        <dbReference type="ARBA" id="ARBA00023015"/>
    </source>
</evidence>
<evidence type="ECO:0000256" key="5">
    <source>
        <dbReference type="ARBA" id="ARBA00023163"/>
    </source>
</evidence>
<evidence type="ECO:0000313" key="9">
    <source>
        <dbReference type="EMBL" id="OGM51076.1"/>
    </source>
</evidence>
<sequence>NLVHQPRAVTGQSDPSDPECRFSGGIRQTPFRRFTTQLYSIMNTVHRELGPYGRACVTCARAKCKCIPRAGGSTCERCHRLNKECMQPVRRRKLKPLSKRVQLEHKLDGLMTLLASAGQSQLQPLSLSTSNTGTSMNTNIVTSGAESPNSNSELLGAVISVPYLGKDSEEEACLASFREEKLPVFPVVHIPDTLSAKDVKEQSPFLWRCIAAVQCKHPSRQSELCASIREVAGKRLLVDCTKSLDLLQGVLVYLAWVTYLTQPQKSSLCIYTQMAIGLVFELGLNKPAPPDLCMATSNCNAVGHLPHLKPSLSTKRTMNERRAVLGCFVLSSLIAQFLGRMDPLRWTPHMEECLNTLSESDESPNDIVLAQITRTRLLADMILQGPWNENLYDIDIASRAPASFHMKAIQTRFQTLKSKIPVDLAENRSILFHLIHTEVSLYETALSKPTTNTEYTDPQRLDHLYTCLKAVKAFCELLISVPVAELTSIALPDLIYTSHCLVTLFRLSTFDYPGWDRAIVRSTLDLVFITGQLADRLNTVAQVVGIHSEGELRDPYSKLAMMMLKIRGEWASILSDLEAVDTDATLELPLFNMNQWDLDSFLNWSEDLS</sequence>
<evidence type="ECO:0000313" key="10">
    <source>
        <dbReference type="Proteomes" id="UP000179179"/>
    </source>
</evidence>
<comment type="subcellular location">
    <subcellularLocation>
        <location evidence="1">Nucleus</location>
    </subcellularLocation>
</comment>
<dbReference type="GO" id="GO:0008270">
    <property type="term" value="F:zinc ion binding"/>
    <property type="evidence" value="ECO:0007669"/>
    <property type="project" value="InterPro"/>
</dbReference>
<evidence type="ECO:0000256" key="1">
    <source>
        <dbReference type="ARBA" id="ARBA00004123"/>
    </source>
</evidence>
<feature type="domain" description="Zn(2)-C6 fungal-type" evidence="8">
    <location>
        <begin position="55"/>
        <end position="85"/>
    </location>
</feature>
<dbReference type="GO" id="GO:0000976">
    <property type="term" value="F:transcription cis-regulatory region binding"/>
    <property type="evidence" value="ECO:0007669"/>
    <property type="project" value="TreeGrafter"/>
</dbReference>